<evidence type="ECO:0000313" key="2">
    <source>
        <dbReference type="EMBL" id="KOO28924.1"/>
    </source>
</evidence>
<dbReference type="PANTHER" id="PTHR45691:SF1">
    <property type="entry name" value="FH2 DOMAIN-CONTAINING PROTEIN 1-RELATED"/>
    <property type="match status" value="1"/>
</dbReference>
<comment type="caution">
    <text evidence="2">The sequence shown here is derived from an EMBL/GenBank/DDBJ whole genome shotgun (WGS) entry which is preliminary data.</text>
</comment>
<dbReference type="AlphaFoldDB" id="A0A0M0JQP5"/>
<feature type="region of interest" description="Disordered" evidence="1">
    <location>
        <begin position="660"/>
        <end position="697"/>
    </location>
</feature>
<dbReference type="PANTHER" id="PTHR45691">
    <property type="entry name" value="PROTEIN DIAPHANOUS"/>
    <property type="match status" value="1"/>
</dbReference>
<keyword evidence="3" id="KW-1185">Reference proteome</keyword>
<proteinExistence type="predicted"/>
<evidence type="ECO:0000313" key="3">
    <source>
        <dbReference type="Proteomes" id="UP000037460"/>
    </source>
</evidence>
<feature type="region of interest" description="Disordered" evidence="1">
    <location>
        <begin position="57"/>
        <end position="82"/>
    </location>
</feature>
<dbReference type="GO" id="GO:0030041">
    <property type="term" value="P:actin filament polymerization"/>
    <property type="evidence" value="ECO:0007669"/>
    <property type="project" value="TreeGrafter"/>
</dbReference>
<dbReference type="GO" id="GO:0005884">
    <property type="term" value="C:actin filament"/>
    <property type="evidence" value="ECO:0007669"/>
    <property type="project" value="TreeGrafter"/>
</dbReference>
<feature type="compositionally biased region" description="Basic residues" evidence="1">
    <location>
        <begin position="188"/>
        <end position="210"/>
    </location>
</feature>
<gene>
    <name evidence="2" type="ORF">Ctob_012572</name>
</gene>
<feature type="compositionally biased region" description="Low complexity" evidence="1">
    <location>
        <begin position="259"/>
        <end position="302"/>
    </location>
</feature>
<name>A0A0M0JQP5_9EUKA</name>
<dbReference type="InterPro" id="IPR051412">
    <property type="entry name" value="Formin_Homology_Diaphanous_sf"/>
</dbReference>
<sequence>MTAPPQPQQLLVDVRVPPLVFAYDQRTIDALIRMTDAMARMVPATALAAAVLADTAPTDTPETAPYAPETAPVMAPPAGDAPSRAGVVVCAPVAADDARPASSWAPSSSGAELGTPRLLHHRHSSSRDMLVEASPLPTPAELQSHSPRLPTPPPSTEATSDSDQGTEEPGAWGDAADQNPFLESAHAAQRRVGHATQRRVGHAAQRRVGHAARQPSPPLLASSLLRLRVRVDGLHGFCSPPPAPSALPHRVVPAPSSVYGSSAVASGAGPAAVGDAASPNSGVPHSGSSVPHSGSSGPGSPHLRPFEGHVRQAGGAAEDVPNSAPNGWRLQAPLPPPPLLVTWPAACISMGGAYLDWSSSETAATSPGGQNASPYACPTVREGAAGREAATREAAAASAPSLLLSLWQCRIGVVPSVGVVPSIDVVPSAPLLPTDAASLVAAATRTEGVWLSNLVGCELKLRRLRLRLTLDPVVVTLDEGQLAALRTALSLQLGTGVPPPPVASGRSPPPPVPQRADHPEPPPPPLPDANSSSSGGRGRPPRRSDDHLNSFAFHCRQLSLRLCHSPSASPPASPAAPHHVATPSAAHPIAAPPAFAAPAAEASQTPKTAPLLLLVLERVSLRVHGDGGVASLRSVEALCWADAAPETTPRRILCMPAVRQSPPLRSAPPLPRTAPQSEPSPLHAPRPLTPLRSRSIALGGSSNGAPAVQILWGSGSDGATKPASQLASQLASQGVEARLEPVGVCLDSAVLAALLRFQQAATTALSIQLQASSQARDVEAFERAPHEKVSDADAAA</sequence>
<organism evidence="2 3">
    <name type="scientific">Chrysochromulina tobinii</name>
    <dbReference type="NCBI Taxonomy" id="1460289"/>
    <lineage>
        <taxon>Eukaryota</taxon>
        <taxon>Haptista</taxon>
        <taxon>Haptophyta</taxon>
        <taxon>Prymnesiophyceae</taxon>
        <taxon>Prymnesiales</taxon>
        <taxon>Chrysochromulinaceae</taxon>
        <taxon>Chrysochromulina</taxon>
    </lineage>
</organism>
<feature type="region of interest" description="Disordered" evidence="1">
    <location>
        <begin position="259"/>
        <end position="307"/>
    </location>
</feature>
<reference evidence="3" key="1">
    <citation type="journal article" date="2015" name="PLoS Genet.">
        <title>Genome Sequence and Transcriptome Analyses of Chrysochromulina tobin: Metabolic Tools for Enhanced Algal Fitness in the Prominent Order Prymnesiales (Haptophyceae).</title>
        <authorList>
            <person name="Hovde B.T."/>
            <person name="Deodato C.R."/>
            <person name="Hunsperger H.M."/>
            <person name="Ryken S.A."/>
            <person name="Yost W."/>
            <person name="Jha R.K."/>
            <person name="Patterson J."/>
            <person name="Monnat R.J. Jr."/>
            <person name="Barlow S.B."/>
            <person name="Starkenburg S.R."/>
            <person name="Cattolico R.A."/>
        </authorList>
    </citation>
    <scope>NUCLEOTIDE SEQUENCE</scope>
    <source>
        <strain evidence="3">CCMP291</strain>
    </source>
</reference>
<feature type="compositionally biased region" description="Pro residues" evidence="1">
    <location>
        <begin position="497"/>
        <end position="513"/>
    </location>
</feature>
<feature type="non-terminal residue" evidence="2">
    <location>
        <position position="796"/>
    </location>
</feature>
<accession>A0A0M0JQP5</accession>
<feature type="compositionally biased region" description="Low complexity" evidence="1">
    <location>
        <begin position="57"/>
        <end position="72"/>
    </location>
</feature>
<feature type="region of interest" description="Disordered" evidence="1">
    <location>
        <begin position="137"/>
        <end position="217"/>
    </location>
</feature>
<dbReference type="EMBL" id="JWZX01002492">
    <property type="protein sequence ID" value="KOO28924.1"/>
    <property type="molecule type" value="Genomic_DNA"/>
</dbReference>
<feature type="region of interest" description="Disordered" evidence="1">
    <location>
        <begin position="496"/>
        <end position="547"/>
    </location>
</feature>
<evidence type="ECO:0000256" key="1">
    <source>
        <dbReference type="SAM" id="MobiDB-lite"/>
    </source>
</evidence>
<dbReference type="Proteomes" id="UP000037460">
    <property type="component" value="Unassembled WGS sequence"/>
</dbReference>
<protein>
    <submittedName>
        <fullName evidence="2">Uncharacterized protein</fullName>
    </submittedName>
</protein>